<evidence type="ECO:0000313" key="2">
    <source>
        <dbReference type="Proteomes" id="UP000828924"/>
    </source>
</evidence>
<sequence>MPGHRTRRPLAMAAGRPFATVAVLKLRPGKALLTLVAVSLGSPCRV</sequence>
<proteinExistence type="predicted"/>
<evidence type="ECO:0000313" key="1">
    <source>
        <dbReference type="EMBL" id="UNM10739.1"/>
    </source>
</evidence>
<dbReference type="RefSeq" id="WP_242329286.1">
    <property type="nucleotide sequence ID" value="NZ_CP071872.1"/>
</dbReference>
<organism evidence="1 2">
    <name type="scientific">Streptomyces formicae</name>
    <dbReference type="NCBI Taxonomy" id="1616117"/>
    <lineage>
        <taxon>Bacteria</taxon>
        <taxon>Bacillati</taxon>
        <taxon>Actinomycetota</taxon>
        <taxon>Actinomycetes</taxon>
        <taxon>Kitasatosporales</taxon>
        <taxon>Streptomycetaceae</taxon>
        <taxon>Streptomyces</taxon>
    </lineage>
</organism>
<reference evidence="1 2" key="1">
    <citation type="submission" date="2021-03" db="EMBL/GenBank/DDBJ databases">
        <title>Complete genome of Streptomyces formicae strain 1H-GS9 (DSM 100524).</title>
        <authorList>
            <person name="Atanasov K.E."/>
            <person name="Altabella T."/>
            <person name="Ferrer A."/>
        </authorList>
    </citation>
    <scope>NUCLEOTIDE SEQUENCE [LARGE SCALE GENOMIC DNA]</scope>
    <source>
        <strain evidence="1 2">1H-GS9</strain>
    </source>
</reference>
<accession>A0ABY3WDU3</accession>
<protein>
    <submittedName>
        <fullName evidence="1">Uncharacterized protein</fullName>
    </submittedName>
</protein>
<dbReference type="EMBL" id="CP071872">
    <property type="protein sequence ID" value="UNM10739.1"/>
    <property type="molecule type" value="Genomic_DNA"/>
</dbReference>
<dbReference type="Proteomes" id="UP000828924">
    <property type="component" value="Chromosome"/>
</dbReference>
<name>A0ABY3WDU3_9ACTN</name>
<gene>
    <name evidence="1" type="ORF">J4032_03750</name>
</gene>
<keyword evidence="2" id="KW-1185">Reference proteome</keyword>